<reference evidence="3" key="1">
    <citation type="journal article" date="2014" name="Proc. Natl. Acad. Sci. U.S.A.">
        <title>Extensive sampling of basidiomycete genomes demonstrates inadequacy of the white-rot/brown-rot paradigm for wood decay fungi.</title>
        <authorList>
            <person name="Riley R."/>
            <person name="Salamov A.A."/>
            <person name="Brown D.W."/>
            <person name="Nagy L.G."/>
            <person name="Floudas D."/>
            <person name="Held B.W."/>
            <person name="Levasseur A."/>
            <person name="Lombard V."/>
            <person name="Morin E."/>
            <person name="Otillar R."/>
            <person name="Lindquist E.A."/>
            <person name="Sun H."/>
            <person name="LaButti K.M."/>
            <person name="Schmutz J."/>
            <person name="Jabbour D."/>
            <person name="Luo H."/>
            <person name="Baker S.E."/>
            <person name="Pisabarro A.G."/>
            <person name="Walton J.D."/>
            <person name="Blanchette R.A."/>
            <person name="Henrissat B."/>
            <person name="Martin F."/>
            <person name="Cullen D."/>
            <person name="Hibbett D.S."/>
            <person name="Grigoriev I.V."/>
        </authorList>
    </citation>
    <scope>NUCLEOTIDE SEQUENCE [LARGE SCALE GENOMIC DNA]</scope>
    <source>
        <strain evidence="3">FD-172 SS1</strain>
    </source>
</reference>
<keyword evidence="3" id="KW-1185">Reference proteome</keyword>
<feature type="transmembrane region" description="Helical" evidence="1">
    <location>
        <begin position="186"/>
        <end position="211"/>
    </location>
</feature>
<dbReference type="OrthoDB" id="5427664at2759"/>
<name>A0A067MP60_BOTB1</name>
<dbReference type="HOGENOM" id="CLU_052677_1_0_1"/>
<dbReference type="EMBL" id="KL198044">
    <property type="protein sequence ID" value="KDQ13351.1"/>
    <property type="molecule type" value="Genomic_DNA"/>
</dbReference>
<feature type="transmembrane region" description="Helical" evidence="1">
    <location>
        <begin position="21"/>
        <end position="39"/>
    </location>
</feature>
<protein>
    <submittedName>
        <fullName evidence="2">Uncharacterized protein</fullName>
    </submittedName>
</protein>
<feature type="transmembrane region" description="Helical" evidence="1">
    <location>
        <begin position="90"/>
        <end position="109"/>
    </location>
</feature>
<evidence type="ECO:0000256" key="1">
    <source>
        <dbReference type="SAM" id="Phobius"/>
    </source>
</evidence>
<keyword evidence="1" id="KW-1133">Transmembrane helix</keyword>
<organism evidence="2 3">
    <name type="scientific">Botryobasidium botryosum (strain FD-172 SS1)</name>
    <dbReference type="NCBI Taxonomy" id="930990"/>
    <lineage>
        <taxon>Eukaryota</taxon>
        <taxon>Fungi</taxon>
        <taxon>Dikarya</taxon>
        <taxon>Basidiomycota</taxon>
        <taxon>Agaricomycotina</taxon>
        <taxon>Agaricomycetes</taxon>
        <taxon>Cantharellales</taxon>
        <taxon>Botryobasidiaceae</taxon>
        <taxon>Botryobasidium</taxon>
    </lineage>
</organism>
<evidence type="ECO:0000313" key="3">
    <source>
        <dbReference type="Proteomes" id="UP000027195"/>
    </source>
</evidence>
<dbReference type="InParanoid" id="A0A067MP60"/>
<sequence length="400" mass="44399">MSSGCVGIVPNPDIAGIGVRVSVYTQAFLSLLYPIIFFADGMITRDEAKSMGDVSSSILLTGCALLVSAFIQAATFGLSVYHVLIVLNLSWINSTSCFLYECVMMRTALRPPLLLGIRNIPRAVYPRTGMGRITALHIFAMAALGIWVWNNVAVFGDQPECTPQTVYVLFGKSIPVDDKSLRISSIVVYAHSTVSLGLGVLRFAALAPQVLMTRLRLSVPDKAPAAVWFMALFIDVIFVVDTEVMIRRNAGLVQAGESQWTFGQTLAMLVLVAPLVDLYRKVRGWRRGERDPFLEHVGGIVRWPIWAKDDDKKRVSAALKEWEQEGTERMQGEERAKTSAAIVRGERSGKDLLRLIRSVLGEWERDNGFRGWKKTSEALERWEAEGFLSPQHQAEDLPVA</sequence>
<evidence type="ECO:0000313" key="2">
    <source>
        <dbReference type="EMBL" id="KDQ13351.1"/>
    </source>
</evidence>
<keyword evidence="1" id="KW-0472">Membrane</keyword>
<accession>A0A067MP60</accession>
<dbReference type="AlphaFoldDB" id="A0A067MP60"/>
<feature type="transmembrane region" description="Helical" evidence="1">
    <location>
        <begin position="59"/>
        <end position="84"/>
    </location>
</feature>
<keyword evidence="1" id="KW-0812">Transmembrane</keyword>
<feature type="transmembrane region" description="Helical" evidence="1">
    <location>
        <begin position="130"/>
        <end position="149"/>
    </location>
</feature>
<feature type="transmembrane region" description="Helical" evidence="1">
    <location>
        <begin position="223"/>
        <end position="240"/>
    </location>
</feature>
<gene>
    <name evidence="2" type="ORF">BOTBODRAFT_33672</name>
</gene>
<dbReference type="Proteomes" id="UP000027195">
    <property type="component" value="Unassembled WGS sequence"/>
</dbReference>
<proteinExistence type="predicted"/>